<dbReference type="GO" id="GO:1904047">
    <property type="term" value="F:S-adenosyl-L-methionine binding"/>
    <property type="evidence" value="ECO:0007669"/>
    <property type="project" value="TreeGrafter"/>
</dbReference>
<keyword evidence="3" id="KW-0949">S-adenosyl-L-methionine</keyword>
<name>B7WYH7_COMTK</name>
<dbReference type="InterPro" id="IPR012327">
    <property type="entry name" value="MeTrfase_D12"/>
</dbReference>
<dbReference type="GO" id="GO:0009007">
    <property type="term" value="F:site-specific DNA-methyltransferase (adenine-specific) activity"/>
    <property type="evidence" value="ECO:0007669"/>
    <property type="project" value="UniProtKB-EC"/>
</dbReference>
<organism evidence="4 5">
    <name type="scientific">Comamonas testosteroni (strain DSM 14576 / KF-1)</name>
    <name type="common">Pseudomonas testosteroni</name>
    <dbReference type="NCBI Taxonomy" id="399795"/>
    <lineage>
        <taxon>Bacteria</taxon>
        <taxon>Pseudomonadati</taxon>
        <taxon>Pseudomonadota</taxon>
        <taxon>Betaproteobacteria</taxon>
        <taxon>Burkholderiales</taxon>
        <taxon>Comamonadaceae</taxon>
        <taxon>Comamonas</taxon>
    </lineage>
</organism>
<dbReference type="Proteomes" id="UP000003039">
    <property type="component" value="Unassembled WGS sequence"/>
</dbReference>
<evidence type="ECO:0000256" key="2">
    <source>
        <dbReference type="ARBA" id="ARBA00022679"/>
    </source>
</evidence>
<proteinExistence type="predicted"/>
<reference evidence="4 5" key="1">
    <citation type="journal article" date="2004" name="Appl. Environ. Microbiol.">
        <title>Mineralization of individual congeners of linear alkylbenzenesulfonate by defined pairs of heterotrophic bacteria.</title>
        <authorList>
            <person name="Schleheck D."/>
            <person name="Knepper T.P."/>
            <person name="Fischer K."/>
            <person name="Cook A.M."/>
        </authorList>
    </citation>
    <scope>NUCLEOTIDE SEQUENCE [LARGE SCALE GENOMIC DNA]</scope>
    <source>
        <strain evidence="5">DSM 14576 / KF-1</strain>
    </source>
</reference>
<gene>
    <name evidence="4" type="ORF">CtesDRAFT_PD1056</name>
</gene>
<evidence type="ECO:0000256" key="3">
    <source>
        <dbReference type="ARBA" id="ARBA00022691"/>
    </source>
</evidence>
<dbReference type="GO" id="GO:0006298">
    <property type="term" value="P:mismatch repair"/>
    <property type="evidence" value="ECO:0007669"/>
    <property type="project" value="TreeGrafter"/>
</dbReference>
<sequence>MQQHDTPDTLHFVDPPYVFGTRSLRNVVQGCYRHEMTDEQHMELLDVLKNLQGMVVLSNYPSDLYERELGGWQVHTTGSRISAGRGTAVKTEVLWLNSACQQRVTAPPAVQQALEIQLKQTTPQPAAAGFKANSCLTRDLATQDTDLTNRLAAL</sequence>
<dbReference type="GO" id="GO:0043565">
    <property type="term" value="F:sequence-specific DNA binding"/>
    <property type="evidence" value="ECO:0007669"/>
    <property type="project" value="TreeGrafter"/>
</dbReference>
<evidence type="ECO:0000313" key="4">
    <source>
        <dbReference type="EMBL" id="EED66110.1"/>
    </source>
</evidence>
<evidence type="ECO:0000256" key="1">
    <source>
        <dbReference type="ARBA" id="ARBA00022603"/>
    </source>
</evidence>
<dbReference type="PANTHER" id="PTHR30481:SF4">
    <property type="entry name" value="SITE-SPECIFIC DNA-METHYLTRANSFERASE (ADENINE-SPECIFIC)"/>
    <property type="match status" value="1"/>
</dbReference>
<accession>B7WYH7</accession>
<dbReference type="PANTHER" id="PTHR30481">
    <property type="entry name" value="DNA ADENINE METHYLASE"/>
    <property type="match status" value="1"/>
</dbReference>
<dbReference type="AlphaFoldDB" id="B7WYH7"/>
<dbReference type="RefSeq" id="WP_003052739.1">
    <property type="nucleotide sequence ID" value="NZ_AAUJ02000001.1"/>
</dbReference>
<comment type="caution">
    <text evidence="4">The sequence shown here is derived from an EMBL/GenBank/DDBJ whole genome shotgun (WGS) entry which is preliminary data.</text>
</comment>
<dbReference type="InterPro" id="IPR029063">
    <property type="entry name" value="SAM-dependent_MTases_sf"/>
</dbReference>
<protein>
    <recommendedName>
        <fullName evidence="6">DNA adenine methylase</fullName>
    </recommendedName>
</protein>
<keyword evidence="1" id="KW-0489">Methyltransferase</keyword>
<keyword evidence="2" id="KW-0808">Transferase</keyword>
<dbReference type="Gene3D" id="3.40.50.150">
    <property type="entry name" value="Vaccinia Virus protein VP39"/>
    <property type="match status" value="1"/>
</dbReference>
<dbReference type="EMBL" id="AAUJ02000001">
    <property type="protein sequence ID" value="EED66110.1"/>
    <property type="molecule type" value="Genomic_DNA"/>
</dbReference>
<evidence type="ECO:0000313" key="5">
    <source>
        <dbReference type="Proteomes" id="UP000003039"/>
    </source>
</evidence>
<evidence type="ECO:0008006" key="6">
    <source>
        <dbReference type="Google" id="ProtNLM"/>
    </source>
</evidence>
<dbReference type="GO" id="GO:0009307">
    <property type="term" value="P:DNA restriction-modification system"/>
    <property type="evidence" value="ECO:0007669"/>
    <property type="project" value="InterPro"/>
</dbReference>
<dbReference type="SUPFAM" id="SSF53335">
    <property type="entry name" value="S-adenosyl-L-methionine-dependent methyltransferases"/>
    <property type="match status" value="1"/>
</dbReference>
<dbReference type="GO" id="GO:0032259">
    <property type="term" value="P:methylation"/>
    <property type="evidence" value="ECO:0007669"/>
    <property type="project" value="UniProtKB-KW"/>
</dbReference>
<dbReference type="eggNOG" id="COG0338">
    <property type="taxonomic scope" value="Bacteria"/>
</dbReference>